<gene>
    <name evidence="3" type="primary">SVEP1_7</name>
    <name evidence="3" type="ORF">OS493_011008</name>
</gene>
<comment type="caution">
    <text evidence="3">The sequence shown here is derived from an EMBL/GenBank/DDBJ whole genome shotgun (WGS) entry which is preliminary data.</text>
</comment>
<dbReference type="Proteomes" id="UP001163046">
    <property type="component" value="Unassembled WGS sequence"/>
</dbReference>
<comment type="caution">
    <text evidence="1">Lacks conserved residue(s) required for the propagation of feature annotation.</text>
</comment>
<dbReference type="Pfam" id="PF00354">
    <property type="entry name" value="Pentaxin"/>
    <property type="match status" value="1"/>
</dbReference>
<accession>A0A9X0CYK4</accession>
<evidence type="ECO:0000313" key="3">
    <source>
        <dbReference type="EMBL" id="KAJ7380291.1"/>
    </source>
</evidence>
<dbReference type="InterPro" id="IPR001759">
    <property type="entry name" value="PTX_dom"/>
</dbReference>
<sequence>MASYVYDVEFRRRATHNLSNKWEKQDFQLYVCVSVQMIASLVAHYALQFPQRGTSDYVITRGIRILTAVTVCFRMKSSDTGNEGTPLSYAVSGTDNELLVYSYRNFELCVGGSCRYKHSLAT</sequence>
<dbReference type="AlphaFoldDB" id="A0A9X0CYK4"/>
<protein>
    <submittedName>
        <fullName evidence="3">Sushi, von Willebrand factor type A, EGF and pentraxin domain containing 1</fullName>
    </submittedName>
</protein>
<dbReference type="EMBL" id="MU826354">
    <property type="protein sequence ID" value="KAJ7380291.1"/>
    <property type="molecule type" value="Genomic_DNA"/>
</dbReference>
<organism evidence="3 4">
    <name type="scientific">Desmophyllum pertusum</name>
    <dbReference type="NCBI Taxonomy" id="174260"/>
    <lineage>
        <taxon>Eukaryota</taxon>
        <taxon>Metazoa</taxon>
        <taxon>Cnidaria</taxon>
        <taxon>Anthozoa</taxon>
        <taxon>Hexacorallia</taxon>
        <taxon>Scleractinia</taxon>
        <taxon>Caryophylliina</taxon>
        <taxon>Caryophylliidae</taxon>
        <taxon>Desmophyllum</taxon>
    </lineage>
</organism>
<dbReference type="Gene3D" id="2.60.120.200">
    <property type="match status" value="1"/>
</dbReference>
<dbReference type="OrthoDB" id="8871962at2759"/>
<dbReference type="SUPFAM" id="SSF49899">
    <property type="entry name" value="Concanavalin A-like lectins/glucanases"/>
    <property type="match status" value="1"/>
</dbReference>
<name>A0A9X0CYK4_9CNID</name>
<dbReference type="InterPro" id="IPR013320">
    <property type="entry name" value="ConA-like_dom_sf"/>
</dbReference>
<dbReference type="PROSITE" id="PS51828">
    <property type="entry name" value="PTX_2"/>
    <property type="match status" value="1"/>
</dbReference>
<proteinExistence type="predicted"/>
<evidence type="ECO:0000259" key="2">
    <source>
        <dbReference type="PROSITE" id="PS51828"/>
    </source>
</evidence>
<feature type="domain" description="Pentraxin (PTX)" evidence="2">
    <location>
        <begin position="43"/>
        <end position="122"/>
    </location>
</feature>
<keyword evidence="4" id="KW-1185">Reference proteome</keyword>
<evidence type="ECO:0000313" key="4">
    <source>
        <dbReference type="Proteomes" id="UP001163046"/>
    </source>
</evidence>
<evidence type="ECO:0000256" key="1">
    <source>
        <dbReference type="PROSITE-ProRule" id="PRU01172"/>
    </source>
</evidence>
<reference evidence="3" key="1">
    <citation type="submission" date="2023-01" db="EMBL/GenBank/DDBJ databases">
        <title>Genome assembly of the deep-sea coral Lophelia pertusa.</title>
        <authorList>
            <person name="Herrera S."/>
            <person name="Cordes E."/>
        </authorList>
    </citation>
    <scope>NUCLEOTIDE SEQUENCE</scope>
    <source>
        <strain evidence="3">USNM1676648</strain>
        <tissue evidence="3">Polyp</tissue>
    </source>
</reference>